<feature type="binding site" evidence="5">
    <location>
        <position position="468"/>
    </location>
    <ligand>
        <name>ATP</name>
        <dbReference type="ChEBI" id="CHEBI:30616"/>
    </ligand>
</feature>
<dbReference type="GO" id="GO:0005524">
    <property type="term" value="F:ATP binding"/>
    <property type="evidence" value="ECO:0007669"/>
    <property type="project" value="UniProtKB-UniRule"/>
</dbReference>
<reference evidence="9 10" key="1">
    <citation type="submission" date="2017-09" db="EMBL/GenBank/DDBJ databases">
        <authorList>
            <consortium name="International Durum Wheat Genome Sequencing Consortium (IDWGSC)"/>
            <person name="Milanesi L."/>
        </authorList>
    </citation>
    <scope>NUCLEOTIDE SEQUENCE [LARGE SCALE GENOMIC DNA]</scope>
    <source>
        <strain evidence="10">cv. Svevo</strain>
    </source>
</reference>
<evidence type="ECO:0000259" key="8">
    <source>
        <dbReference type="PROSITE" id="PS50846"/>
    </source>
</evidence>
<keyword evidence="2 5" id="KW-0547">Nucleotide-binding</keyword>
<evidence type="ECO:0000256" key="2">
    <source>
        <dbReference type="ARBA" id="ARBA00022741"/>
    </source>
</evidence>
<keyword evidence="4 5" id="KW-0067">ATP-binding</keyword>
<sequence>MMKRKMVMKVALNDSSQQRKALKALSNLHGIDAIAADLPGGRITVTGVVDPVDVVGKLRRLFGNAEIVSVDVVGKEESERKGKKEPPPPPPPPRPPPKIVECPYPYPFPYPPPRYEFTVGFLNSITDNFSEERIIGRGRHGLVYKGVQDNGVCIAVKKLHLMSGLDDEEFKNEFNNLMRVGHQNTIPLVGYCHHIAQVLVEHNGKHVSARVEERYLCSEYMEGGNLDKHLSNEPCALAWHTCYKIIRGVCEGLHYLHKGVEYPIYHLELKPTKILLDKDMMPKIGGFGFSRLFDTTETFNTSEVARTSVYMPPEYISKWQITPKFDVFSLGIIILQIMAGKESYTKYADIPPKEFIEHVYGFWVNRMQGTISKHTSREVRTCIEIALKCVESSQVKRPTINQIIQRLNKIDIVECSSIDELYRTREFAFEFLERITNDFSDQNKVGSGGYGDVYKGMLDNGEEIAVKKLHQLGIDDEQFKNEVNNLMRVQHENIVRLVGYCYHTSQIFVEYKGKHVSASVVERAICFEYMQGGSLHDQLSAESCKLDWDKCYKIIRGICEGLHYLHNAVPPIYHLDLKPGNILLDKDMVAKIGDFGLSRLFDSAQTYMTASRDLKGTVGYMPPEYIEGQKISPKFDVFSLGVIIIKMMAGKEASYAHTCREEFIEHVCKKWQVRLQATMRSHLLEEVRTCIEIALKCVEDNRIRRPTIAQIVNELSNIGIVKRSPVGQVQATKSPHVSEEVRTCIEIVLKCVEDNITGRPTIAQIVNELSKIGIAKGSPISQISQATSSIPYWPSVQNLNVPKRYLKLNLKKNVKLKLKRNVN</sequence>
<dbReference type="InterPro" id="IPR006121">
    <property type="entry name" value="HMA_dom"/>
</dbReference>
<feature type="region of interest" description="Disordered" evidence="6">
    <location>
        <begin position="73"/>
        <end position="98"/>
    </location>
</feature>
<evidence type="ECO:0000256" key="4">
    <source>
        <dbReference type="ARBA" id="ARBA00022840"/>
    </source>
</evidence>
<evidence type="ECO:0000256" key="1">
    <source>
        <dbReference type="ARBA" id="ARBA00022679"/>
    </source>
</evidence>
<evidence type="ECO:0000256" key="5">
    <source>
        <dbReference type="PROSITE-ProRule" id="PRU10141"/>
    </source>
</evidence>
<dbReference type="SMART" id="SM00220">
    <property type="entry name" value="S_TKc"/>
    <property type="match status" value="2"/>
</dbReference>
<dbReference type="InterPro" id="IPR017441">
    <property type="entry name" value="Protein_kinase_ATP_BS"/>
</dbReference>
<dbReference type="SUPFAM" id="SSF56112">
    <property type="entry name" value="Protein kinase-like (PK-like)"/>
    <property type="match status" value="2"/>
</dbReference>
<keyword evidence="10" id="KW-1185">Reference proteome</keyword>
<dbReference type="GO" id="GO:0004672">
    <property type="term" value="F:protein kinase activity"/>
    <property type="evidence" value="ECO:0007669"/>
    <property type="project" value="InterPro"/>
</dbReference>
<dbReference type="PANTHER" id="PTHR45707">
    <property type="entry name" value="C2 CALCIUM/LIPID-BINDING PLANT PHOSPHORIBOSYLTRANSFERASE FAMILY PROTEIN"/>
    <property type="match status" value="1"/>
</dbReference>
<evidence type="ECO:0000256" key="6">
    <source>
        <dbReference type="SAM" id="MobiDB-lite"/>
    </source>
</evidence>
<keyword evidence="3" id="KW-0418">Kinase</keyword>
<evidence type="ECO:0000259" key="7">
    <source>
        <dbReference type="PROSITE" id="PS50011"/>
    </source>
</evidence>
<dbReference type="InterPro" id="IPR000719">
    <property type="entry name" value="Prot_kinase_dom"/>
</dbReference>
<dbReference type="Pfam" id="PF00069">
    <property type="entry name" value="Pkinase"/>
    <property type="match status" value="2"/>
</dbReference>
<dbReference type="FunFam" id="1.10.510.10:FF:000870">
    <property type="entry name" value="OSJNBa0016N04.16-like protein"/>
    <property type="match status" value="1"/>
</dbReference>
<evidence type="ECO:0008006" key="11">
    <source>
        <dbReference type="Google" id="ProtNLM"/>
    </source>
</evidence>
<dbReference type="Gene3D" id="1.10.510.10">
    <property type="entry name" value="Transferase(Phosphotransferase) domain 1"/>
    <property type="match status" value="2"/>
</dbReference>
<gene>
    <name evidence="9" type="ORF">TRITD_4Av1G259560</name>
</gene>
<proteinExistence type="predicted"/>
<evidence type="ECO:0000256" key="3">
    <source>
        <dbReference type="ARBA" id="ARBA00022777"/>
    </source>
</evidence>
<dbReference type="PANTHER" id="PTHR45707:SF56">
    <property type="entry name" value="OS11G0608700 PROTEIN"/>
    <property type="match status" value="1"/>
</dbReference>
<keyword evidence="1" id="KW-0808">Transferase</keyword>
<feature type="binding site" evidence="5">
    <location>
        <position position="158"/>
    </location>
    <ligand>
        <name>ATP</name>
        <dbReference type="ChEBI" id="CHEBI:30616"/>
    </ligand>
</feature>
<evidence type="ECO:0000313" key="9">
    <source>
        <dbReference type="EMBL" id="VAH99798.1"/>
    </source>
</evidence>
<feature type="compositionally biased region" description="Basic and acidic residues" evidence="6">
    <location>
        <begin position="73"/>
        <end position="86"/>
    </location>
</feature>
<dbReference type="FunFam" id="3.30.200.20:FF:000465">
    <property type="entry name" value="Cysteine-rich receptor-like protein kinase 6"/>
    <property type="match status" value="1"/>
</dbReference>
<dbReference type="PROSITE" id="PS50846">
    <property type="entry name" value="HMA_2"/>
    <property type="match status" value="1"/>
</dbReference>
<dbReference type="Gene3D" id="3.30.70.100">
    <property type="match status" value="1"/>
</dbReference>
<dbReference type="PROSITE" id="PS50011">
    <property type="entry name" value="PROTEIN_KINASE_DOM"/>
    <property type="match status" value="2"/>
</dbReference>
<name>A0A9R0W5U4_TRITD</name>
<dbReference type="PROSITE" id="PS00108">
    <property type="entry name" value="PROTEIN_KINASE_ST"/>
    <property type="match status" value="1"/>
</dbReference>
<dbReference type="Gene3D" id="3.30.200.20">
    <property type="entry name" value="Phosphorylase Kinase, domain 1"/>
    <property type="match status" value="2"/>
</dbReference>
<dbReference type="InterPro" id="IPR008271">
    <property type="entry name" value="Ser/Thr_kinase_AS"/>
</dbReference>
<accession>A0A9R0W5U4</accession>
<dbReference type="InterPro" id="IPR011009">
    <property type="entry name" value="Kinase-like_dom_sf"/>
</dbReference>
<evidence type="ECO:0000313" key="10">
    <source>
        <dbReference type="Proteomes" id="UP000324705"/>
    </source>
</evidence>
<dbReference type="Gramene" id="TRITD4Av1G259560.10">
    <property type="protein sequence ID" value="TRITD4Av1G259560.10"/>
    <property type="gene ID" value="TRITD4Av1G259560"/>
</dbReference>
<dbReference type="PROSITE" id="PS00107">
    <property type="entry name" value="PROTEIN_KINASE_ATP"/>
    <property type="match status" value="2"/>
</dbReference>
<protein>
    <recommendedName>
        <fullName evidence="11">Protein kinase domain-containing protein</fullName>
    </recommendedName>
</protein>
<feature type="compositionally biased region" description="Pro residues" evidence="6">
    <location>
        <begin position="87"/>
        <end position="98"/>
    </location>
</feature>
<dbReference type="GO" id="GO:0046872">
    <property type="term" value="F:metal ion binding"/>
    <property type="evidence" value="ECO:0007669"/>
    <property type="project" value="InterPro"/>
</dbReference>
<dbReference type="Proteomes" id="UP000324705">
    <property type="component" value="Chromosome 4A"/>
</dbReference>
<feature type="domain" description="HMA" evidence="8">
    <location>
        <begin position="3"/>
        <end position="70"/>
    </location>
</feature>
<dbReference type="EMBL" id="LT934117">
    <property type="protein sequence ID" value="VAH99798.1"/>
    <property type="molecule type" value="Genomic_DNA"/>
</dbReference>
<feature type="domain" description="Protein kinase" evidence="7">
    <location>
        <begin position="129"/>
        <end position="410"/>
    </location>
</feature>
<feature type="domain" description="Protein kinase" evidence="7">
    <location>
        <begin position="439"/>
        <end position="720"/>
    </location>
</feature>
<dbReference type="AlphaFoldDB" id="A0A9R0W5U4"/>
<organism evidence="9 10">
    <name type="scientific">Triticum turgidum subsp. durum</name>
    <name type="common">Durum wheat</name>
    <name type="synonym">Triticum durum</name>
    <dbReference type="NCBI Taxonomy" id="4567"/>
    <lineage>
        <taxon>Eukaryota</taxon>
        <taxon>Viridiplantae</taxon>
        <taxon>Streptophyta</taxon>
        <taxon>Embryophyta</taxon>
        <taxon>Tracheophyta</taxon>
        <taxon>Spermatophyta</taxon>
        <taxon>Magnoliopsida</taxon>
        <taxon>Liliopsida</taxon>
        <taxon>Poales</taxon>
        <taxon>Poaceae</taxon>
        <taxon>BOP clade</taxon>
        <taxon>Pooideae</taxon>
        <taxon>Triticodae</taxon>
        <taxon>Triticeae</taxon>
        <taxon>Triticinae</taxon>
        <taxon>Triticum</taxon>
    </lineage>
</organism>